<dbReference type="VEuPathDB" id="FungiDB:PV07_09947"/>
<evidence type="ECO:0000313" key="2">
    <source>
        <dbReference type="Proteomes" id="UP000054466"/>
    </source>
</evidence>
<dbReference type="HOGENOM" id="CLU_2209754_0_0_1"/>
<keyword evidence="2" id="KW-1185">Reference proteome</keyword>
<dbReference type="EMBL" id="KN847045">
    <property type="protein sequence ID" value="KIW24219.1"/>
    <property type="molecule type" value="Genomic_DNA"/>
</dbReference>
<sequence>MAEDPGLGAGGYGSFCVEVVGRGLNSFFFLAQTSVNDPTMAPPTMPSSLSKVCSPTKSTVRPRRTALKSPLSPSAVASSLLGAWTPLYCGCLQECQKLLRSRTSLGF</sequence>
<name>A0A0D2CKY7_9EURO</name>
<dbReference type="RefSeq" id="XP_016244435.1">
    <property type="nucleotide sequence ID" value="XM_016397244.1"/>
</dbReference>
<reference evidence="1 2" key="1">
    <citation type="submission" date="2015-01" db="EMBL/GenBank/DDBJ databases">
        <title>The Genome Sequence of Cladophialophora immunda CBS83496.</title>
        <authorList>
            <consortium name="The Broad Institute Genomics Platform"/>
            <person name="Cuomo C."/>
            <person name="de Hoog S."/>
            <person name="Gorbushina A."/>
            <person name="Stielow B."/>
            <person name="Teixiera M."/>
            <person name="Abouelleil A."/>
            <person name="Chapman S.B."/>
            <person name="Priest M."/>
            <person name="Young S.K."/>
            <person name="Wortman J."/>
            <person name="Nusbaum C."/>
            <person name="Birren B."/>
        </authorList>
    </citation>
    <scope>NUCLEOTIDE SEQUENCE [LARGE SCALE GENOMIC DNA]</scope>
    <source>
        <strain evidence="1 2">CBS 83496</strain>
    </source>
</reference>
<accession>A0A0D2CKY7</accession>
<evidence type="ECO:0000313" key="1">
    <source>
        <dbReference type="EMBL" id="KIW24219.1"/>
    </source>
</evidence>
<dbReference type="AlphaFoldDB" id="A0A0D2CKY7"/>
<organism evidence="1 2">
    <name type="scientific">Cladophialophora immunda</name>
    <dbReference type="NCBI Taxonomy" id="569365"/>
    <lineage>
        <taxon>Eukaryota</taxon>
        <taxon>Fungi</taxon>
        <taxon>Dikarya</taxon>
        <taxon>Ascomycota</taxon>
        <taxon>Pezizomycotina</taxon>
        <taxon>Eurotiomycetes</taxon>
        <taxon>Chaetothyriomycetidae</taxon>
        <taxon>Chaetothyriales</taxon>
        <taxon>Herpotrichiellaceae</taxon>
        <taxon>Cladophialophora</taxon>
    </lineage>
</organism>
<gene>
    <name evidence="1" type="ORF">PV07_09947</name>
</gene>
<dbReference type="Proteomes" id="UP000054466">
    <property type="component" value="Unassembled WGS sequence"/>
</dbReference>
<dbReference type="GeneID" id="27349141"/>
<proteinExistence type="predicted"/>
<protein>
    <submittedName>
        <fullName evidence="1">Uncharacterized protein</fullName>
    </submittedName>
</protein>